<keyword evidence="6" id="KW-0862">Zinc</keyword>
<dbReference type="GO" id="GO:0046872">
    <property type="term" value="F:metal ion binding"/>
    <property type="evidence" value="ECO:0007669"/>
    <property type="project" value="UniProtKB-KW"/>
</dbReference>
<reference evidence="11 12" key="1">
    <citation type="journal article" date="2008" name="J. Bacteriol.">
        <title>'Candidatus Cloacamonas acidaminovorans': genome sequence reconstruction provides a first glimpse of a new bacterial division.</title>
        <authorList>
            <person name="Pelletier E."/>
            <person name="Kreimeyer A."/>
            <person name="Bocs S."/>
            <person name="Rouy Z."/>
            <person name="Gyapay G."/>
            <person name="Chouari R."/>
            <person name="Riviere D."/>
            <person name="Ganesan A."/>
            <person name="Daegelen P."/>
            <person name="Sghir A."/>
            <person name="Cohen G.N."/>
            <person name="Medigue C."/>
            <person name="Weissenbach J."/>
            <person name="Le Paslier D."/>
        </authorList>
    </citation>
    <scope>NUCLEOTIDE SEQUENCE [LARGE SCALE GENOMIC DNA]</scope>
    <source>
        <strain evidence="12">Evry</strain>
    </source>
</reference>
<evidence type="ECO:0000256" key="5">
    <source>
        <dbReference type="ARBA" id="ARBA00022801"/>
    </source>
</evidence>
<evidence type="ECO:0000256" key="1">
    <source>
        <dbReference type="ARBA" id="ARBA00001947"/>
    </source>
</evidence>
<dbReference type="GO" id="GO:0006508">
    <property type="term" value="P:proteolysis"/>
    <property type="evidence" value="ECO:0007669"/>
    <property type="project" value="UniProtKB-KW"/>
</dbReference>
<evidence type="ECO:0000256" key="6">
    <source>
        <dbReference type="ARBA" id="ARBA00022833"/>
    </source>
</evidence>
<keyword evidence="5" id="KW-0378">Hydrolase</keyword>
<evidence type="ECO:0000256" key="7">
    <source>
        <dbReference type="ARBA" id="ARBA00023049"/>
    </source>
</evidence>
<protein>
    <submittedName>
        <fullName evidence="11">Peptidase, M16 family</fullName>
    </submittedName>
</protein>
<dbReference type="eggNOG" id="COG0612">
    <property type="taxonomic scope" value="Bacteria"/>
</dbReference>
<dbReference type="InterPro" id="IPR001431">
    <property type="entry name" value="Pept_M16_Zn_BS"/>
</dbReference>
<comment type="cofactor">
    <cofactor evidence="1">
        <name>Zn(2+)</name>
        <dbReference type="ChEBI" id="CHEBI:29105"/>
    </cofactor>
</comment>
<dbReference type="Proteomes" id="UP000002019">
    <property type="component" value="Chromosome"/>
</dbReference>
<dbReference type="GO" id="GO:0004222">
    <property type="term" value="F:metalloendopeptidase activity"/>
    <property type="evidence" value="ECO:0007669"/>
    <property type="project" value="InterPro"/>
</dbReference>
<feature type="domain" description="Peptidase M16 C-terminal" evidence="10">
    <location>
        <begin position="685"/>
        <end position="864"/>
    </location>
</feature>
<evidence type="ECO:0000256" key="4">
    <source>
        <dbReference type="ARBA" id="ARBA00022723"/>
    </source>
</evidence>
<dbReference type="SUPFAM" id="SSF63411">
    <property type="entry name" value="LuxS/MPP-like metallohydrolase"/>
    <property type="match status" value="4"/>
</dbReference>
<dbReference type="Pfam" id="PF00675">
    <property type="entry name" value="Peptidase_M16"/>
    <property type="match status" value="1"/>
</dbReference>
<dbReference type="InterPro" id="IPR050626">
    <property type="entry name" value="Peptidase_M16"/>
</dbReference>
<keyword evidence="7" id="KW-0482">Metalloprotease</keyword>
<evidence type="ECO:0000259" key="9">
    <source>
        <dbReference type="Pfam" id="PF00675"/>
    </source>
</evidence>
<dbReference type="AlphaFoldDB" id="B0VIT4"/>
<dbReference type="PANTHER" id="PTHR43690">
    <property type="entry name" value="NARDILYSIN"/>
    <property type="match status" value="1"/>
</dbReference>
<dbReference type="InterPro" id="IPR007863">
    <property type="entry name" value="Peptidase_M16_C"/>
</dbReference>
<evidence type="ECO:0000256" key="3">
    <source>
        <dbReference type="ARBA" id="ARBA00022670"/>
    </source>
</evidence>
<dbReference type="InterPro" id="IPR011249">
    <property type="entry name" value="Metalloenz_LuxS/M16"/>
</dbReference>
<accession>B0VIT4</accession>
<evidence type="ECO:0000256" key="2">
    <source>
        <dbReference type="ARBA" id="ARBA00007261"/>
    </source>
</evidence>
<dbReference type="InterPro" id="IPR011765">
    <property type="entry name" value="Pept_M16_N"/>
</dbReference>
<evidence type="ECO:0000313" key="11">
    <source>
        <dbReference type="EMBL" id="CAO79994.1"/>
    </source>
</evidence>
<dbReference type="RefSeq" id="WP_015423855.1">
    <property type="nucleotide sequence ID" value="NC_020449.1"/>
</dbReference>
<dbReference type="PANTHER" id="PTHR43690:SF17">
    <property type="entry name" value="PROTEIN YHJJ"/>
    <property type="match status" value="1"/>
</dbReference>
<dbReference type="Gene3D" id="3.30.830.10">
    <property type="entry name" value="Metalloenzyme, LuxS/M16 peptidase-like"/>
    <property type="match status" value="4"/>
</dbReference>
<dbReference type="Pfam" id="PF05193">
    <property type="entry name" value="Peptidase_M16_C"/>
    <property type="match status" value="2"/>
</dbReference>
<evidence type="ECO:0000259" key="10">
    <source>
        <dbReference type="Pfam" id="PF05193"/>
    </source>
</evidence>
<keyword evidence="12" id="KW-1185">Reference proteome</keyword>
<evidence type="ECO:0000256" key="8">
    <source>
        <dbReference type="RuleBase" id="RU004447"/>
    </source>
</evidence>
<feature type="domain" description="Peptidase M16 N-terminal" evidence="9">
    <location>
        <begin position="51"/>
        <end position="172"/>
    </location>
</feature>
<dbReference type="PROSITE" id="PS00143">
    <property type="entry name" value="INSULINASE"/>
    <property type="match status" value="1"/>
</dbReference>
<keyword evidence="3" id="KW-0645">Protease</keyword>
<dbReference type="STRING" id="459349.CLOAM0080"/>
<comment type="similarity">
    <text evidence="2 8">Belongs to the peptidase M16 family.</text>
</comment>
<evidence type="ECO:0000313" key="12">
    <source>
        <dbReference type="Proteomes" id="UP000002019"/>
    </source>
</evidence>
<dbReference type="OrthoDB" id="9811314at2"/>
<name>B0VIT4_CLOAI</name>
<gene>
    <name evidence="11" type="ordered locus">CLOAM0080</name>
</gene>
<sequence length="932" mass="106968">MKRTYLGLILLCCILTLSAILPPEYASFPLEQDPDVISGTLDNGLKYYIKQNAKPEKRLELRLFINAGSVVEDDDQLGLAHFVEHMAFNGTKNFPRTEMVDYLTSIGMGYHNGLNGGTSYDYTVYEFKLPTDDEAKMRKGISILSDIAWQVSFEPAEIERERGVVMEEWRLGQNAQRRIQDQIDKVRFAGSRYAERNPIGTIENLKNFKHESLIRYYQDWYRPDLETVFIVGDYDPQKLEGLVKEYFGVIPKRENPRPRINYPVPDNIEPRAVTVLDKEQPYTMIRSTWKVKTTPVTDLGSLYNEMKQDLFFTMINARLEELSQQPDPSFSYAFMFNATWLKGFNATDCFMLANEGRSEDAFRTLITELTRVRQHGFQPGEWERAKQIMIRQAEKWVADKPTMDSEDVIWELLDAVMSEDTILSAETYEQMLKGLIYEIGLSEVNDIVDDVITSENLTLSLAGTDKPGAKYPSREDLLNIYQQSIAQELEPWEDITVNEPLLETIPIPGKITKEKVFPKSGIKQWVLSNGITVYSKKTDFKADEVILIAQSPGGKAKLKPENYKSADLLSQYFSVSGFGNFDAPSLQKALAGKIVYVYPTIYSYSEGWRGSCSPQDLELMFQMLYQYNYAPRYNEEAFSAAVASTRARVQNYLLEPSNAFFDTLNVLMFNNHPLKRNLHPEDLDSVTLKQLKDIFQDRFGDYTDFTFYVVGNFAEDQLKDYCQTYLANLPAKGRKEKMTDAGVRAFNGKKEISFNKGTERSFVSNVTNNKASFSPQNNVQQSALQMIAYEKLRENVRENMSGAYVVEIQSFYDFLPKPGVFTLTLMGCDPERAKELNAAIFATLDSLKNGLFADKYIESTKTTLHKKYEENIKSNRYWVNNMSENISYGLPIDCFLDYPVLYDKLDKKAITKTAKQYYVFDKSLLSVYMFPE</sequence>
<feature type="domain" description="Peptidase M16 C-terminal" evidence="10">
    <location>
        <begin position="208"/>
        <end position="388"/>
    </location>
</feature>
<dbReference type="KEGG" id="caci:CLOAM0080"/>
<organism evidence="11 12">
    <name type="scientific">Cloacimonas acidaminovorans (strain Evry)</name>
    <dbReference type="NCBI Taxonomy" id="459349"/>
    <lineage>
        <taxon>Bacteria</taxon>
        <taxon>Pseudomonadati</taxon>
        <taxon>Candidatus Cloacimonadota</taxon>
        <taxon>Candidatus Cloacimonadia</taxon>
        <taxon>Candidatus Cloacimonadales</taxon>
        <taxon>Candidatus Cloacimonadaceae</taxon>
        <taxon>Candidatus Cloacimonas</taxon>
    </lineage>
</organism>
<dbReference type="EMBL" id="CU466930">
    <property type="protein sequence ID" value="CAO79994.1"/>
    <property type="molecule type" value="Genomic_DNA"/>
</dbReference>
<proteinExistence type="inferred from homology"/>
<dbReference type="HOGENOM" id="CLU_008156_0_0_0"/>
<keyword evidence="4" id="KW-0479">Metal-binding</keyword>